<evidence type="ECO:0000256" key="2">
    <source>
        <dbReference type="ARBA" id="ARBA00022737"/>
    </source>
</evidence>
<dbReference type="PANTHER" id="PTHR46093:SF18">
    <property type="entry name" value="FIBRONECTIN TYPE-III DOMAIN-CONTAINING PROTEIN"/>
    <property type="match status" value="1"/>
</dbReference>
<dbReference type="EMBL" id="KV784353">
    <property type="protein sequence ID" value="OEU22677.1"/>
    <property type="molecule type" value="Genomic_DNA"/>
</dbReference>
<feature type="compositionally biased region" description="Polar residues" evidence="3">
    <location>
        <begin position="489"/>
        <end position="498"/>
    </location>
</feature>
<feature type="compositionally biased region" description="Low complexity" evidence="3">
    <location>
        <begin position="100"/>
        <end position="109"/>
    </location>
</feature>
<feature type="region of interest" description="Disordered" evidence="3">
    <location>
        <begin position="472"/>
        <end position="513"/>
    </location>
</feature>
<feature type="region of interest" description="Disordered" evidence="3">
    <location>
        <begin position="565"/>
        <end position="585"/>
    </location>
</feature>
<dbReference type="InterPro" id="IPR015915">
    <property type="entry name" value="Kelch-typ_b-propeller"/>
</dbReference>
<dbReference type="Pfam" id="PF24681">
    <property type="entry name" value="Kelch_KLHDC2_KLHL20_DRC7"/>
    <property type="match status" value="1"/>
</dbReference>
<feature type="compositionally biased region" description="Basic residues" evidence="3">
    <location>
        <begin position="476"/>
        <end position="486"/>
    </location>
</feature>
<feature type="region of interest" description="Disordered" evidence="3">
    <location>
        <begin position="189"/>
        <end position="239"/>
    </location>
</feature>
<proteinExistence type="predicted"/>
<dbReference type="InterPro" id="IPR011333">
    <property type="entry name" value="SKP1/BTB/POZ_sf"/>
</dbReference>
<keyword evidence="1" id="KW-0880">Kelch repeat</keyword>
<organism evidence="5 6">
    <name type="scientific">Fragilariopsis cylindrus CCMP1102</name>
    <dbReference type="NCBI Taxonomy" id="635003"/>
    <lineage>
        <taxon>Eukaryota</taxon>
        <taxon>Sar</taxon>
        <taxon>Stramenopiles</taxon>
        <taxon>Ochrophyta</taxon>
        <taxon>Bacillariophyta</taxon>
        <taxon>Bacillariophyceae</taxon>
        <taxon>Bacillariophycidae</taxon>
        <taxon>Bacillariales</taxon>
        <taxon>Bacillariaceae</taxon>
        <taxon>Fragilariopsis</taxon>
    </lineage>
</organism>
<protein>
    <recommendedName>
        <fullName evidence="4">BTB domain-containing protein</fullName>
    </recommendedName>
</protein>
<dbReference type="SMART" id="SM00225">
    <property type="entry name" value="BTB"/>
    <property type="match status" value="1"/>
</dbReference>
<evidence type="ECO:0000313" key="6">
    <source>
        <dbReference type="Proteomes" id="UP000095751"/>
    </source>
</evidence>
<evidence type="ECO:0000259" key="4">
    <source>
        <dbReference type="PROSITE" id="PS50097"/>
    </source>
</evidence>
<feature type="region of interest" description="Disordered" evidence="3">
    <location>
        <begin position="97"/>
        <end position="136"/>
    </location>
</feature>
<dbReference type="Proteomes" id="UP000095751">
    <property type="component" value="Unassembled WGS sequence"/>
</dbReference>
<dbReference type="Pfam" id="PF00651">
    <property type="entry name" value="BTB"/>
    <property type="match status" value="1"/>
</dbReference>
<dbReference type="Gene3D" id="3.30.710.10">
    <property type="entry name" value="Potassium Channel Kv1.1, Chain A"/>
    <property type="match status" value="1"/>
</dbReference>
<feature type="domain" description="BTB" evidence="4">
    <location>
        <begin position="665"/>
        <end position="732"/>
    </location>
</feature>
<dbReference type="Gene3D" id="2.120.10.80">
    <property type="entry name" value="Kelch-type beta propeller"/>
    <property type="match status" value="3"/>
</dbReference>
<keyword evidence="2" id="KW-0677">Repeat</keyword>
<dbReference type="InterPro" id="IPR006652">
    <property type="entry name" value="Kelch_1"/>
</dbReference>
<evidence type="ECO:0000256" key="3">
    <source>
        <dbReference type="SAM" id="MobiDB-lite"/>
    </source>
</evidence>
<feature type="compositionally biased region" description="Gly residues" evidence="3">
    <location>
        <begin position="110"/>
        <end position="119"/>
    </location>
</feature>
<reference evidence="5 6" key="1">
    <citation type="submission" date="2016-09" db="EMBL/GenBank/DDBJ databases">
        <title>Extensive genetic diversity and differential bi-allelic expression allows diatom success in the polar Southern Ocean.</title>
        <authorList>
            <consortium name="DOE Joint Genome Institute"/>
            <person name="Mock T."/>
            <person name="Otillar R.P."/>
            <person name="Strauss J."/>
            <person name="Dupont C."/>
            <person name="Frickenhaus S."/>
            <person name="Maumus F."/>
            <person name="Mcmullan M."/>
            <person name="Sanges R."/>
            <person name="Schmutz J."/>
            <person name="Toseland A."/>
            <person name="Valas R."/>
            <person name="Veluchamy A."/>
            <person name="Ward B.J."/>
            <person name="Allen A."/>
            <person name="Barry K."/>
            <person name="Falciatore A."/>
            <person name="Ferrante M."/>
            <person name="Fortunato A.E."/>
            <person name="Gloeckner G."/>
            <person name="Gruber A."/>
            <person name="Hipkin R."/>
            <person name="Janech M."/>
            <person name="Kroth P."/>
            <person name="Leese F."/>
            <person name="Lindquist E."/>
            <person name="Lyon B.R."/>
            <person name="Martin J."/>
            <person name="Mayer C."/>
            <person name="Parker M."/>
            <person name="Quesneville H."/>
            <person name="Raymond J."/>
            <person name="Uhlig C."/>
            <person name="Valentin K.U."/>
            <person name="Worden A.Z."/>
            <person name="Armbrust E.V."/>
            <person name="Bowler C."/>
            <person name="Green B."/>
            <person name="Moulton V."/>
            <person name="Van Oosterhout C."/>
            <person name="Grigoriev I."/>
        </authorList>
    </citation>
    <scope>NUCLEOTIDE SEQUENCE [LARGE SCALE GENOMIC DNA]</scope>
    <source>
        <strain evidence="5 6">CCMP1102</strain>
    </source>
</reference>
<dbReference type="OrthoDB" id="10251809at2759"/>
<feature type="region of interest" description="Disordered" evidence="3">
    <location>
        <begin position="430"/>
        <end position="452"/>
    </location>
</feature>
<gene>
    <name evidence="5" type="ORF">FRACYDRAFT_259163</name>
</gene>
<name>A0A1E7FX08_9STRA</name>
<accession>A0A1E7FX08</accession>
<keyword evidence="6" id="KW-1185">Reference proteome</keyword>
<dbReference type="PROSITE" id="PS50097">
    <property type="entry name" value="BTB"/>
    <property type="match status" value="1"/>
</dbReference>
<dbReference type="AlphaFoldDB" id="A0A1E7FX08"/>
<dbReference type="KEGG" id="fcy:FRACYDRAFT_259163"/>
<dbReference type="InParanoid" id="A0A1E7FX08"/>
<dbReference type="SUPFAM" id="SSF117281">
    <property type="entry name" value="Kelch motif"/>
    <property type="match status" value="2"/>
</dbReference>
<dbReference type="PANTHER" id="PTHR46093">
    <property type="entry name" value="ACYL-COA-BINDING DOMAIN-CONTAINING PROTEIN 5"/>
    <property type="match status" value="1"/>
</dbReference>
<dbReference type="InterPro" id="IPR000210">
    <property type="entry name" value="BTB/POZ_dom"/>
</dbReference>
<evidence type="ECO:0000313" key="5">
    <source>
        <dbReference type="EMBL" id="OEU22677.1"/>
    </source>
</evidence>
<dbReference type="SUPFAM" id="SSF54695">
    <property type="entry name" value="POZ domain"/>
    <property type="match status" value="1"/>
</dbReference>
<dbReference type="Pfam" id="PF01344">
    <property type="entry name" value="Kelch_1"/>
    <property type="match status" value="2"/>
</dbReference>
<sequence length="829" mass="92970">MLWFMKDIMTSQDKLAIRIDQIMVSFIIVRGRSCNFHDPSGRFWSRLSINIISLSDMIYQFHHQQQQQQQQQQHFEVDDSRVCSVTASIMETMQWSEEISTSSSPSSTSRGGGGGGVGGVVDDSDQNGGSLGAPTIKNHTVTYFNDHLYCFGGYDGRRNHNLLLLYSIRQHRWIRPYHTNDMNSGAFTSSSSAFTSNSNSNTSGVSNNVIDQGARAGAVDDGRRENSFQGGEEEGGWLGQGPLAASDMHVLDISRGGRCLRWYQPAVKGTPPGPCNMHSADYVKARREVWVFRGGNGREYLNDVHALHVPTMTWRKVSTTGDSPQQRANHSSCILEETGELFVFGGWNGTTRLNDIHILNTTTCNWTCPKINGVLPHPRAGMTLTALRGRLYLFGGSGTSSKCFQDLQILDRDGPSWNWLDVTQYEAVSHTNNNSSNNHHHRSGYEMHHPSYHRTNQFGFPPLIMSSQHYYNTHHQQQHHRHRHQNHTLANHQDNNGYQPPPPNPHWNFGGQGYYEYDGHHQYQHSNNHMMNNSGDGMSYNYPQHHSNHPRAGSFTSSRADWTSRESAARPRSMGTVVASPNPNDEDIAPTVLLHGIPPGSRAGHTATAVNRKMYVFGGSCGSDYLNDFYVLDTDPPPRATVTEATSSHLIERRLRHFFNDEEFSDVTFLVQGRKVSGHKMVLAMCSDCFRAMFTAGFRESSSSEIEITGCSYDAFLAVMEYIYTGANPNPEIPGTCTSMMERNNNNNNNNNDSSISISSISSRLGKIVDILELADRFFLDHLKQVCETQLQSNVKADTVEYLLQVAQKANAMQLQAICEHYIRNQNPD</sequence>
<feature type="compositionally biased region" description="Low complexity" evidence="3">
    <location>
        <begin position="189"/>
        <end position="209"/>
    </location>
</feature>
<evidence type="ECO:0000256" key="1">
    <source>
        <dbReference type="ARBA" id="ARBA00022441"/>
    </source>
</evidence>